<organism evidence="7 8">
    <name type="scientific">Laodelphax striatellus</name>
    <name type="common">Small brown planthopper</name>
    <name type="synonym">Delphax striatella</name>
    <dbReference type="NCBI Taxonomy" id="195883"/>
    <lineage>
        <taxon>Eukaryota</taxon>
        <taxon>Metazoa</taxon>
        <taxon>Ecdysozoa</taxon>
        <taxon>Arthropoda</taxon>
        <taxon>Hexapoda</taxon>
        <taxon>Insecta</taxon>
        <taxon>Pterygota</taxon>
        <taxon>Neoptera</taxon>
        <taxon>Paraneoptera</taxon>
        <taxon>Hemiptera</taxon>
        <taxon>Auchenorrhyncha</taxon>
        <taxon>Fulgoroidea</taxon>
        <taxon>Delphacidae</taxon>
        <taxon>Criomorphinae</taxon>
        <taxon>Laodelphax</taxon>
    </lineage>
</organism>
<reference evidence="7 8" key="1">
    <citation type="journal article" date="2017" name="Gigascience">
        <title>Genome sequence of the small brown planthopper, Laodelphax striatellus.</title>
        <authorList>
            <person name="Zhu J."/>
            <person name="Jiang F."/>
            <person name="Wang X."/>
            <person name="Yang P."/>
            <person name="Bao Y."/>
            <person name="Zhao W."/>
            <person name="Wang W."/>
            <person name="Lu H."/>
            <person name="Wang Q."/>
            <person name="Cui N."/>
            <person name="Li J."/>
            <person name="Chen X."/>
            <person name="Luo L."/>
            <person name="Yu J."/>
            <person name="Kang L."/>
            <person name="Cui F."/>
        </authorList>
    </citation>
    <scope>NUCLEOTIDE SEQUENCE [LARGE SCALE GENOMIC DNA]</scope>
    <source>
        <strain evidence="7">Lst14</strain>
    </source>
</reference>
<evidence type="ECO:0000256" key="4">
    <source>
        <dbReference type="ARBA" id="ARBA00023136"/>
    </source>
</evidence>
<feature type="chain" id="PRO_5019831935" description="Receptor ligand binding region domain-containing protein" evidence="5">
    <location>
        <begin position="21"/>
        <end position="321"/>
    </location>
</feature>
<dbReference type="InParanoid" id="A0A482WYZ0"/>
<evidence type="ECO:0000256" key="2">
    <source>
        <dbReference type="ARBA" id="ARBA00022692"/>
    </source>
</evidence>
<evidence type="ECO:0000256" key="5">
    <source>
        <dbReference type="SAM" id="SignalP"/>
    </source>
</evidence>
<dbReference type="SMR" id="A0A482WYZ0"/>
<dbReference type="EMBL" id="QKKF02022725">
    <property type="protein sequence ID" value="RZF38260.1"/>
    <property type="molecule type" value="Genomic_DNA"/>
</dbReference>
<comment type="subcellular location">
    <subcellularLocation>
        <location evidence="1">Membrane</location>
    </subcellularLocation>
</comment>
<proteinExistence type="predicted"/>
<dbReference type="InterPro" id="IPR001828">
    <property type="entry name" value="ANF_lig-bd_rcpt"/>
</dbReference>
<dbReference type="Gene3D" id="3.40.50.2300">
    <property type="match status" value="1"/>
</dbReference>
<evidence type="ECO:0000313" key="7">
    <source>
        <dbReference type="EMBL" id="RZF38260.1"/>
    </source>
</evidence>
<evidence type="ECO:0000259" key="6">
    <source>
        <dbReference type="Pfam" id="PF01094"/>
    </source>
</evidence>
<name>A0A482WYZ0_LAOST</name>
<keyword evidence="3" id="KW-1133">Transmembrane helix</keyword>
<keyword evidence="5" id="KW-0732">Signal</keyword>
<dbReference type="GO" id="GO:0016020">
    <property type="term" value="C:membrane"/>
    <property type="evidence" value="ECO:0007669"/>
    <property type="project" value="UniProtKB-SubCell"/>
</dbReference>
<evidence type="ECO:0000313" key="8">
    <source>
        <dbReference type="Proteomes" id="UP000291343"/>
    </source>
</evidence>
<dbReference type="PANTHER" id="PTHR44755:SF11">
    <property type="entry name" value="ATRIAL NATRIURETIC PEPTIDE RECEPTOR 3 ISOFORM X1"/>
    <property type="match status" value="1"/>
</dbReference>
<dbReference type="OrthoDB" id="302535at2759"/>
<dbReference type="GO" id="GO:0017046">
    <property type="term" value="F:peptide hormone binding"/>
    <property type="evidence" value="ECO:0007669"/>
    <property type="project" value="TreeGrafter"/>
</dbReference>
<dbReference type="GO" id="GO:0007165">
    <property type="term" value="P:signal transduction"/>
    <property type="evidence" value="ECO:0007669"/>
    <property type="project" value="TreeGrafter"/>
</dbReference>
<feature type="signal peptide" evidence="5">
    <location>
        <begin position="1"/>
        <end position="20"/>
    </location>
</feature>
<gene>
    <name evidence="7" type="ORF">LSTR_LSTR008983</name>
</gene>
<feature type="domain" description="Receptor ligand binding region" evidence="6">
    <location>
        <begin position="99"/>
        <end position="280"/>
    </location>
</feature>
<evidence type="ECO:0000256" key="3">
    <source>
        <dbReference type="ARBA" id="ARBA00022989"/>
    </source>
</evidence>
<accession>A0A482WYZ0</accession>
<dbReference type="STRING" id="195883.A0A482WYZ0"/>
<dbReference type="Proteomes" id="UP000291343">
    <property type="component" value="Unassembled WGS sequence"/>
</dbReference>
<dbReference type="Pfam" id="PF01094">
    <property type="entry name" value="ANF_receptor"/>
    <property type="match status" value="1"/>
</dbReference>
<dbReference type="InterPro" id="IPR052612">
    <property type="entry name" value="ANP_Clearance_Receptor"/>
</dbReference>
<keyword evidence="4" id="KW-0472">Membrane</keyword>
<dbReference type="GO" id="GO:0038023">
    <property type="term" value="F:signaling receptor activity"/>
    <property type="evidence" value="ECO:0007669"/>
    <property type="project" value="TreeGrafter"/>
</dbReference>
<dbReference type="InterPro" id="IPR028082">
    <property type="entry name" value="Peripla_BP_I"/>
</dbReference>
<dbReference type="PANTHER" id="PTHR44755">
    <property type="entry name" value="NATRIURETIC PEPTIDE RECEPTOR 3-RELATED"/>
    <property type="match status" value="1"/>
</dbReference>
<comment type="caution">
    <text evidence="7">The sequence shown here is derived from an EMBL/GenBank/DDBJ whole genome shotgun (WGS) entry which is preliminary data.</text>
</comment>
<keyword evidence="8" id="KW-1185">Reference proteome</keyword>
<protein>
    <recommendedName>
        <fullName evidence="6">Receptor ligand binding region domain-containing protein</fullName>
    </recommendedName>
</protein>
<keyword evidence="2" id="KW-0812">Transmembrane</keyword>
<evidence type="ECO:0000256" key="1">
    <source>
        <dbReference type="ARBA" id="ARBA00004370"/>
    </source>
</evidence>
<sequence length="321" mass="36758">MTLTAAGSWLLVVCTLLVDAGRGGNSWHASWRRHASSKPAVLQHAEARCRNHLTMQPELVDSRPQLAAAGQLIDPTKEVRAAVILPGDWRKYDLSLGKVMPVLQLAESAVHSRGLLPGHRFRFIASDDRCEAVYAQYRSVEAYAKDKVHVFFGPSCEYSVAPVARMVKFWGTPLLTTGAMTFDFSRNKTDCEGEYHLLVRVGLLSFRDMALFLIALLDEYKWTKVMLLYDKDGCEHISGKHTCKLMMGSLLEFMDRDKFTVRYYNFENISKDAIQEDLRREIGYQFSIYKSILTNLTNLKKKITTKKEEEEEEEEEEMVWK</sequence>
<dbReference type="SUPFAM" id="SSF53822">
    <property type="entry name" value="Periplasmic binding protein-like I"/>
    <property type="match status" value="1"/>
</dbReference>
<dbReference type="AlphaFoldDB" id="A0A482WYZ0"/>